<evidence type="ECO:0000313" key="1">
    <source>
        <dbReference type="EMBL" id="OOS05847.1"/>
    </source>
</evidence>
<keyword evidence="2" id="KW-1185">Reference proteome</keyword>
<dbReference type="OrthoDB" id="9812088at2"/>
<comment type="caution">
    <text evidence="1">The sequence shown here is derived from an EMBL/GenBank/DDBJ whole genome shotgun (WGS) entry which is preliminary data.</text>
</comment>
<gene>
    <name evidence="1" type="ORF">B0188_03470</name>
</gene>
<dbReference type="AlphaFoldDB" id="A0A1T0B6T0"/>
<dbReference type="EMBL" id="MUYB01000012">
    <property type="protein sequence ID" value="OOS05847.1"/>
    <property type="molecule type" value="Genomic_DNA"/>
</dbReference>
<accession>A0A1T0B6T0</accession>
<proteinExistence type="predicted"/>
<dbReference type="Pfam" id="PF07030">
    <property type="entry name" value="Phage_Mu_Gp36"/>
    <property type="match status" value="1"/>
</dbReference>
<dbReference type="InterPro" id="IPR009752">
    <property type="entry name" value="Phage_Mu_GpJ"/>
</dbReference>
<protein>
    <recommendedName>
        <fullName evidence="3">DUF1320 domain-containing protein</fullName>
    </recommendedName>
</protein>
<name>A0A1T0B6T0_9PAST</name>
<reference evidence="1 2" key="1">
    <citation type="submission" date="2017-02" db="EMBL/GenBank/DDBJ databases">
        <title>Draft genome sequence of Haemophilus felis CCUG 31170 type strain.</title>
        <authorList>
            <person name="Engstrom-Jakobsson H."/>
            <person name="Salva-Serra F."/>
            <person name="Thorell K."/>
            <person name="Gonzales-Siles L."/>
            <person name="Karlsson R."/>
            <person name="Boulund F."/>
            <person name="Engstrand L."/>
            <person name="Kristiansson E."/>
            <person name="Moore E."/>
        </authorList>
    </citation>
    <scope>NUCLEOTIDE SEQUENCE [LARGE SCALE GENOMIC DNA]</scope>
    <source>
        <strain evidence="1 2">CCUG 31170</strain>
    </source>
</reference>
<evidence type="ECO:0008006" key="3">
    <source>
        <dbReference type="Google" id="ProtNLM"/>
    </source>
</evidence>
<evidence type="ECO:0000313" key="2">
    <source>
        <dbReference type="Proteomes" id="UP000190023"/>
    </source>
</evidence>
<dbReference type="Proteomes" id="UP000190023">
    <property type="component" value="Unassembled WGS sequence"/>
</dbReference>
<organism evidence="1 2">
    <name type="scientific">[Haemophilus] felis</name>
    <dbReference type="NCBI Taxonomy" id="123822"/>
    <lineage>
        <taxon>Bacteria</taxon>
        <taxon>Pseudomonadati</taxon>
        <taxon>Pseudomonadota</taxon>
        <taxon>Gammaproteobacteria</taxon>
        <taxon>Pasteurellales</taxon>
        <taxon>Pasteurellaceae</taxon>
    </lineage>
</organism>
<sequence length="139" mass="15572">MYAQLADLIRLYGEQTLITLTDREANQELKTEVAEFALADASQTIDSYIGGRVDLPLKSPPVVLNRHCCVIARYFLESHSPTDPARKEYEDSLKFLRDVASGLVTLGLDKNAEVVENENLVQFEAEPSVWGRKQAKGFI</sequence>
<dbReference type="STRING" id="123822.B0188_03470"/>